<name>A0A0C3S9Q0_PHLG1</name>
<feature type="non-terminal residue" evidence="1">
    <location>
        <position position="162"/>
    </location>
</feature>
<reference evidence="1 2" key="1">
    <citation type="journal article" date="2014" name="PLoS Genet.">
        <title>Analysis of the Phlebiopsis gigantea genome, transcriptome and secretome provides insight into its pioneer colonization strategies of wood.</title>
        <authorList>
            <person name="Hori C."/>
            <person name="Ishida T."/>
            <person name="Igarashi K."/>
            <person name="Samejima M."/>
            <person name="Suzuki H."/>
            <person name="Master E."/>
            <person name="Ferreira P."/>
            <person name="Ruiz-Duenas F.J."/>
            <person name="Held B."/>
            <person name="Canessa P."/>
            <person name="Larrondo L.F."/>
            <person name="Schmoll M."/>
            <person name="Druzhinina I.S."/>
            <person name="Kubicek C.P."/>
            <person name="Gaskell J.A."/>
            <person name="Kersten P."/>
            <person name="St John F."/>
            <person name="Glasner J."/>
            <person name="Sabat G."/>
            <person name="Splinter BonDurant S."/>
            <person name="Syed K."/>
            <person name="Yadav J."/>
            <person name="Mgbeahuruike A.C."/>
            <person name="Kovalchuk A."/>
            <person name="Asiegbu F.O."/>
            <person name="Lackner G."/>
            <person name="Hoffmeister D."/>
            <person name="Rencoret J."/>
            <person name="Gutierrez A."/>
            <person name="Sun H."/>
            <person name="Lindquist E."/>
            <person name="Barry K."/>
            <person name="Riley R."/>
            <person name="Grigoriev I.V."/>
            <person name="Henrissat B."/>
            <person name="Kues U."/>
            <person name="Berka R.M."/>
            <person name="Martinez A.T."/>
            <person name="Covert S.F."/>
            <person name="Blanchette R.A."/>
            <person name="Cullen D."/>
        </authorList>
    </citation>
    <scope>NUCLEOTIDE SEQUENCE [LARGE SCALE GENOMIC DNA]</scope>
    <source>
        <strain evidence="1 2">11061_1 CR5-6</strain>
    </source>
</reference>
<dbReference type="EMBL" id="KN840519">
    <property type="protein sequence ID" value="KIP06375.1"/>
    <property type="molecule type" value="Genomic_DNA"/>
</dbReference>
<evidence type="ECO:0000313" key="2">
    <source>
        <dbReference type="Proteomes" id="UP000053257"/>
    </source>
</evidence>
<accession>A0A0C3S9Q0</accession>
<protein>
    <submittedName>
        <fullName evidence="1">Uncharacterized protein</fullName>
    </submittedName>
</protein>
<proteinExistence type="predicted"/>
<gene>
    <name evidence="1" type="ORF">PHLGIDRAFT_128297</name>
</gene>
<evidence type="ECO:0000313" key="1">
    <source>
        <dbReference type="EMBL" id="KIP06375.1"/>
    </source>
</evidence>
<dbReference type="AlphaFoldDB" id="A0A0C3S9Q0"/>
<organism evidence="1 2">
    <name type="scientific">Phlebiopsis gigantea (strain 11061_1 CR5-6)</name>
    <name type="common">White-rot fungus</name>
    <name type="synonym">Peniophora gigantea</name>
    <dbReference type="NCBI Taxonomy" id="745531"/>
    <lineage>
        <taxon>Eukaryota</taxon>
        <taxon>Fungi</taxon>
        <taxon>Dikarya</taxon>
        <taxon>Basidiomycota</taxon>
        <taxon>Agaricomycotina</taxon>
        <taxon>Agaricomycetes</taxon>
        <taxon>Polyporales</taxon>
        <taxon>Phanerochaetaceae</taxon>
        <taxon>Phlebiopsis</taxon>
    </lineage>
</organism>
<keyword evidence="2" id="KW-1185">Reference proteome</keyword>
<dbReference type="HOGENOM" id="CLU_094687_1_0_1"/>
<dbReference type="OrthoDB" id="10602647at2759"/>
<sequence>MNQMQPVQMDGDYHTFMDYPVQFSLPGIIVPQHVFNPSLRLPPKEPVRFVCNGKLGIRLSDALNARYAGLQNNTQQRALMPDGAPVFTFTIHWPGYSVWQQSGNSPQMQALSISQIANTTAKLTALFLRKTAESGAKSTEPNWEIANIAIESLFLLELRNVG</sequence>
<dbReference type="Proteomes" id="UP000053257">
    <property type="component" value="Unassembled WGS sequence"/>
</dbReference>